<feature type="region of interest" description="Disordered" evidence="1">
    <location>
        <begin position="60"/>
        <end position="93"/>
    </location>
</feature>
<dbReference type="Proteomes" id="UP000691718">
    <property type="component" value="Unassembled WGS sequence"/>
</dbReference>
<dbReference type="OrthoDB" id="6136790at2759"/>
<reference evidence="2" key="1">
    <citation type="submission" date="2021-04" db="EMBL/GenBank/DDBJ databases">
        <authorList>
            <person name="Tunstrom K."/>
        </authorList>
    </citation>
    <scope>NUCLEOTIDE SEQUENCE</scope>
</reference>
<proteinExistence type="predicted"/>
<keyword evidence="3" id="KW-1185">Reference proteome</keyword>
<evidence type="ECO:0000313" key="3">
    <source>
        <dbReference type="Proteomes" id="UP000691718"/>
    </source>
</evidence>
<sequence length="93" mass="10963">MQQPEILNIKELVEPKRWLQDKTGEKVRWSDVTEYTKQITRIAQQDFTVAGENINLHEQYHSQSETSELDVSDHDSEINEIENSDEELFDDNL</sequence>
<name>A0A8S3YC97_PARAO</name>
<gene>
    <name evidence="2" type="ORF">PAPOLLO_LOCUS26404</name>
</gene>
<feature type="compositionally biased region" description="Acidic residues" evidence="1">
    <location>
        <begin position="78"/>
        <end position="93"/>
    </location>
</feature>
<accession>A0A8S3YC97</accession>
<dbReference type="EMBL" id="CAJQZP010001584">
    <property type="protein sequence ID" value="CAG5055691.1"/>
    <property type="molecule type" value="Genomic_DNA"/>
</dbReference>
<protein>
    <submittedName>
        <fullName evidence="2">(apollo) hypothetical protein</fullName>
    </submittedName>
</protein>
<comment type="caution">
    <text evidence="2">The sequence shown here is derived from an EMBL/GenBank/DDBJ whole genome shotgun (WGS) entry which is preliminary data.</text>
</comment>
<evidence type="ECO:0000256" key="1">
    <source>
        <dbReference type="SAM" id="MobiDB-lite"/>
    </source>
</evidence>
<evidence type="ECO:0000313" key="2">
    <source>
        <dbReference type="EMBL" id="CAG5055691.1"/>
    </source>
</evidence>
<organism evidence="2 3">
    <name type="scientific">Parnassius apollo</name>
    <name type="common">Apollo butterfly</name>
    <name type="synonym">Papilio apollo</name>
    <dbReference type="NCBI Taxonomy" id="110799"/>
    <lineage>
        <taxon>Eukaryota</taxon>
        <taxon>Metazoa</taxon>
        <taxon>Ecdysozoa</taxon>
        <taxon>Arthropoda</taxon>
        <taxon>Hexapoda</taxon>
        <taxon>Insecta</taxon>
        <taxon>Pterygota</taxon>
        <taxon>Neoptera</taxon>
        <taxon>Endopterygota</taxon>
        <taxon>Lepidoptera</taxon>
        <taxon>Glossata</taxon>
        <taxon>Ditrysia</taxon>
        <taxon>Papilionoidea</taxon>
        <taxon>Papilionidae</taxon>
        <taxon>Parnassiinae</taxon>
        <taxon>Parnassini</taxon>
        <taxon>Parnassius</taxon>
        <taxon>Parnassius</taxon>
    </lineage>
</organism>
<dbReference type="AlphaFoldDB" id="A0A8S3YC97"/>